<keyword evidence="2" id="KW-1185">Reference proteome</keyword>
<dbReference type="Proteomes" id="UP001057452">
    <property type="component" value="Chromosome 18"/>
</dbReference>
<gene>
    <name evidence="1" type="ORF">KUCAC02_000821</name>
</gene>
<protein>
    <submittedName>
        <fullName evidence="1">Uncharacterized protein</fullName>
    </submittedName>
</protein>
<evidence type="ECO:0000313" key="1">
    <source>
        <dbReference type="EMBL" id="KAI4808775.1"/>
    </source>
</evidence>
<name>A0ACB9W7F4_CHAAC</name>
<feature type="non-terminal residue" evidence="1">
    <location>
        <position position="1"/>
    </location>
</feature>
<feature type="non-terminal residue" evidence="1">
    <location>
        <position position="55"/>
    </location>
</feature>
<proteinExistence type="predicted"/>
<comment type="caution">
    <text evidence="1">The sequence shown here is derived from an EMBL/GenBank/DDBJ whole genome shotgun (WGS) entry which is preliminary data.</text>
</comment>
<evidence type="ECO:0000313" key="2">
    <source>
        <dbReference type="Proteomes" id="UP001057452"/>
    </source>
</evidence>
<dbReference type="EMBL" id="CM043802">
    <property type="protein sequence ID" value="KAI4808775.1"/>
    <property type="molecule type" value="Genomic_DNA"/>
</dbReference>
<reference evidence="1" key="1">
    <citation type="submission" date="2022-05" db="EMBL/GenBank/DDBJ databases">
        <title>Chromosome-level genome of Chaenocephalus aceratus.</title>
        <authorList>
            <person name="Park H."/>
        </authorList>
    </citation>
    <scope>NUCLEOTIDE SEQUENCE</scope>
    <source>
        <strain evidence="1">KU_202001</strain>
    </source>
</reference>
<sequence length="55" mass="6317">PCPKKVHPHLNLNKKPQPHNGMLQWCDSHKTVSWFLSCLNTRRLTLGDAEGRRIG</sequence>
<organism evidence="1 2">
    <name type="scientific">Chaenocephalus aceratus</name>
    <name type="common">Blackfin icefish</name>
    <name type="synonym">Chaenichthys aceratus</name>
    <dbReference type="NCBI Taxonomy" id="36190"/>
    <lineage>
        <taxon>Eukaryota</taxon>
        <taxon>Metazoa</taxon>
        <taxon>Chordata</taxon>
        <taxon>Craniata</taxon>
        <taxon>Vertebrata</taxon>
        <taxon>Euteleostomi</taxon>
        <taxon>Actinopterygii</taxon>
        <taxon>Neopterygii</taxon>
        <taxon>Teleostei</taxon>
        <taxon>Neoteleostei</taxon>
        <taxon>Acanthomorphata</taxon>
        <taxon>Eupercaria</taxon>
        <taxon>Perciformes</taxon>
        <taxon>Notothenioidei</taxon>
        <taxon>Channichthyidae</taxon>
        <taxon>Chaenocephalus</taxon>
    </lineage>
</organism>
<accession>A0ACB9W7F4</accession>